<evidence type="ECO:0000259" key="4">
    <source>
        <dbReference type="Pfam" id="PF00294"/>
    </source>
</evidence>
<evidence type="ECO:0000256" key="3">
    <source>
        <dbReference type="ARBA" id="ARBA00022777"/>
    </source>
</evidence>
<dbReference type="InterPro" id="IPR029056">
    <property type="entry name" value="Ribokinase-like"/>
</dbReference>
<dbReference type="Pfam" id="PF00294">
    <property type="entry name" value="PfkB"/>
    <property type="match status" value="1"/>
</dbReference>
<dbReference type="Proteomes" id="UP000282311">
    <property type="component" value="Unassembled WGS sequence"/>
</dbReference>
<feature type="domain" description="Carbohydrate kinase PfkB" evidence="4">
    <location>
        <begin position="13"/>
        <end position="349"/>
    </location>
</feature>
<comment type="caution">
    <text evidence="5">The sequence shown here is derived from an EMBL/GenBank/DDBJ whole genome shotgun (WGS) entry which is preliminary data.</text>
</comment>
<evidence type="ECO:0000256" key="1">
    <source>
        <dbReference type="ARBA" id="ARBA00010688"/>
    </source>
</evidence>
<keyword evidence="3 5" id="KW-0418">Kinase</keyword>
<dbReference type="GO" id="GO:0016301">
    <property type="term" value="F:kinase activity"/>
    <property type="evidence" value="ECO:0007669"/>
    <property type="project" value="UniProtKB-KW"/>
</dbReference>
<dbReference type="InterPro" id="IPR050306">
    <property type="entry name" value="PfkB_Carbo_kinase"/>
</dbReference>
<keyword evidence="2" id="KW-0808">Transferase</keyword>
<evidence type="ECO:0000313" key="6">
    <source>
        <dbReference type="Proteomes" id="UP000282311"/>
    </source>
</evidence>
<organism evidence="5 6">
    <name type="scientific">Paenibacillus ginsengarvi</name>
    <dbReference type="NCBI Taxonomy" id="400777"/>
    <lineage>
        <taxon>Bacteria</taxon>
        <taxon>Bacillati</taxon>
        <taxon>Bacillota</taxon>
        <taxon>Bacilli</taxon>
        <taxon>Bacillales</taxon>
        <taxon>Paenibacillaceae</taxon>
        <taxon>Paenibacillus</taxon>
    </lineage>
</organism>
<dbReference type="PANTHER" id="PTHR43085:SF57">
    <property type="entry name" value="CARBOHYDRATE KINASE PFKB DOMAIN-CONTAINING PROTEIN"/>
    <property type="match status" value="1"/>
</dbReference>
<comment type="similarity">
    <text evidence="1">Belongs to the carbohydrate kinase PfkB family.</text>
</comment>
<dbReference type="OrthoDB" id="9813569at2"/>
<dbReference type="AlphaFoldDB" id="A0A3B0CDI2"/>
<proteinExistence type="inferred from homology"/>
<protein>
    <submittedName>
        <fullName evidence="5">Carbohydrate kinase family protein</fullName>
    </submittedName>
</protein>
<dbReference type="InterPro" id="IPR011611">
    <property type="entry name" value="PfkB_dom"/>
</dbReference>
<dbReference type="Gene3D" id="3.40.1190.20">
    <property type="match status" value="1"/>
</dbReference>
<keyword evidence="6" id="KW-1185">Reference proteome</keyword>
<name>A0A3B0CDI2_9BACL</name>
<dbReference type="SUPFAM" id="SSF53613">
    <property type="entry name" value="Ribokinase-like"/>
    <property type="match status" value="1"/>
</dbReference>
<reference evidence="5 6" key="1">
    <citation type="journal article" date="2007" name="Int. J. Syst. Evol. Microbiol.">
        <title>Paenibacillus ginsengarvi sp. nov., isolated from soil from ginseng cultivation.</title>
        <authorList>
            <person name="Yoon M.H."/>
            <person name="Ten L.N."/>
            <person name="Im W.T."/>
        </authorList>
    </citation>
    <scope>NUCLEOTIDE SEQUENCE [LARGE SCALE GENOMIC DNA]</scope>
    <source>
        <strain evidence="5 6">KCTC 13059</strain>
    </source>
</reference>
<evidence type="ECO:0000256" key="2">
    <source>
        <dbReference type="ARBA" id="ARBA00022679"/>
    </source>
</evidence>
<dbReference type="EMBL" id="RBAH01000009">
    <property type="protein sequence ID" value="RKN84225.1"/>
    <property type="molecule type" value="Genomic_DNA"/>
</dbReference>
<accession>A0A3B0CDI2</accession>
<gene>
    <name evidence="5" type="ORF">D7M11_14570</name>
</gene>
<evidence type="ECO:0000313" key="5">
    <source>
        <dbReference type="EMBL" id="RKN84225.1"/>
    </source>
</evidence>
<dbReference type="PANTHER" id="PTHR43085">
    <property type="entry name" value="HEXOKINASE FAMILY MEMBER"/>
    <property type="match status" value="1"/>
</dbReference>
<sequence>MTLPAYPAADVIVAGHICLDVIPDMGTASLAALGVPGALVNVGGALLSTGGTVANSGLALHRLGANVRLMGKIGDDPFGRLIAEHLERQGDGLSSGLIVGSGESERSSYSIVISPRGSDRIFLHCPGTNDTFAADDVTEQSLAGAKLFHFGYPPLMKAMYEDGGRELEKLLAKVKAQGLTVSLDMSRPDPDSPAGRVDWRSVLKRVLPYVDLYLPSWEETHYMLGGREGFDPEKAPEGKLLADYSAELLDMGAALVGLKLGEEGLYIRTTASRDRLEAMGACAPRAGAWLHRELLAPCFETEVVGTTGAGDCTIAGFLCGLLHGLTIEQTLTAAVGVGACSVESLDATGGIVPWPDTLRRIEAGWSRRTLTLRLNGWSRLDGGDGTWMGPYDKPESVSL</sequence>